<gene>
    <name evidence="3" type="ORF">ACFSB2_03300</name>
</gene>
<protein>
    <submittedName>
        <fullName evidence="3">SDR family NAD(P)-dependent oxidoreductase</fullName>
        <ecNumber evidence="3">1.-.-.-</ecNumber>
    </submittedName>
</protein>
<dbReference type="Gene3D" id="3.40.50.720">
    <property type="entry name" value="NAD(P)-binding Rossmann-like Domain"/>
    <property type="match status" value="1"/>
</dbReference>
<evidence type="ECO:0000313" key="4">
    <source>
        <dbReference type="Proteomes" id="UP001597079"/>
    </source>
</evidence>
<dbReference type="PROSITE" id="PS00061">
    <property type="entry name" value="ADH_SHORT"/>
    <property type="match status" value="1"/>
</dbReference>
<evidence type="ECO:0000256" key="1">
    <source>
        <dbReference type="ARBA" id="ARBA00006484"/>
    </source>
</evidence>
<dbReference type="GO" id="GO:0016491">
    <property type="term" value="F:oxidoreductase activity"/>
    <property type="evidence" value="ECO:0007669"/>
    <property type="project" value="UniProtKB-KW"/>
</dbReference>
<reference evidence="4" key="1">
    <citation type="journal article" date="2019" name="Int. J. Syst. Evol. Microbiol.">
        <title>The Global Catalogue of Microorganisms (GCM) 10K type strain sequencing project: providing services to taxonomists for standard genome sequencing and annotation.</title>
        <authorList>
            <consortium name="The Broad Institute Genomics Platform"/>
            <consortium name="The Broad Institute Genome Sequencing Center for Infectious Disease"/>
            <person name="Wu L."/>
            <person name="Ma J."/>
        </authorList>
    </citation>
    <scope>NUCLEOTIDE SEQUENCE [LARGE SCALE GENOMIC DNA]</scope>
    <source>
        <strain evidence="4">CGMCC 1.12286</strain>
    </source>
</reference>
<dbReference type="InterPro" id="IPR002347">
    <property type="entry name" value="SDR_fam"/>
</dbReference>
<name>A0ABW4JDF6_9BACL</name>
<dbReference type="Proteomes" id="UP001597079">
    <property type="component" value="Unassembled WGS sequence"/>
</dbReference>
<proteinExistence type="inferred from homology"/>
<keyword evidence="4" id="KW-1185">Reference proteome</keyword>
<comment type="similarity">
    <text evidence="1">Belongs to the short-chain dehydrogenases/reductases (SDR) family.</text>
</comment>
<evidence type="ECO:0000313" key="3">
    <source>
        <dbReference type="EMBL" id="MFD1673734.1"/>
    </source>
</evidence>
<dbReference type="PANTHER" id="PTHR43008">
    <property type="entry name" value="BENZIL REDUCTASE"/>
    <property type="match status" value="1"/>
</dbReference>
<dbReference type="CDD" id="cd05233">
    <property type="entry name" value="SDR_c"/>
    <property type="match status" value="1"/>
</dbReference>
<evidence type="ECO:0000256" key="2">
    <source>
        <dbReference type="ARBA" id="ARBA00023002"/>
    </source>
</evidence>
<dbReference type="PANTHER" id="PTHR43008:SF4">
    <property type="entry name" value="CHAIN DEHYDROGENASE, PUTATIVE (AFU_ORTHOLOGUE AFUA_4G08710)-RELATED"/>
    <property type="match status" value="1"/>
</dbReference>
<dbReference type="PRINTS" id="PR00081">
    <property type="entry name" value="GDHRDH"/>
</dbReference>
<dbReference type="InterPro" id="IPR036291">
    <property type="entry name" value="NAD(P)-bd_dom_sf"/>
</dbReference>
<keyword evidence="2 3" id="KW-0560">Oxidoreductase</keyword>
<accession>A0ABW4JDF6</accession>
<dbReference type="Pfam" id="PF00106">
    <property type="entry name" value="adh_short"/>
    <property type="match status" value="1"/>
</dbReference>
<organism evidence="3 4">
    <name type="scientific">Alicyclobacillus fodiniaquatilis</name>
    <dbReference type="NCBI Taxonomy" id="1661150"/>
    <lineage>
        <taxon>Bacteria</taxon>
        <taxon>Bacillati</taxon>
        <taxon>Bacillota</taxon>
        <taxon>Bacilli</taxon>
        <taxon>Bacillales</taxon>
        <taxon>Alicyclobacillaceae</taxon>
        <taxon>Alicyclobacillus</taxon>
    </lineage>
</organism>
<dbReference type="InterPro" id="IPR020904">
    <property type="entry name" value="Sc_DH/Rdtase_CS"/>
</dbReference>
<sequence length="251" mass="26591">MANKRDRMENAPVILLTGGSQGLGFALTAELLQQGGAVGFCARTATAVEAAEQMLKPFGPVTGLVGDIADSAFRQVFVAETLAQYGRIDAIVNNASTLGQVPMPHVLESTVENDRDVFEVNVFAPLALLRLAAPLMQRQTRSLALTISSDAAIGGYPGWGIYGASKAAMDLLHRTMAAEMPDFQVYSVDPGDMATAMHQAADPDATGLSAPSMVAKQLMPLFAPLFGEQVWPFPSGARLQVQDGNLVEVSR</sequence>
<comment type="caution">
    <text evidence="3">The sequence shown here is derived from an EMBL/GenBank/DDBJ whole genome shotgun (WGS) entry which is preliminary data.</text>
</comment>
<dbReference type="EC" id="1.-.-.-" evidence="3"/>
<dbReference type="EMBL" id="JBHUCX010000013">
    <property type="protein sequence ID" value="MFD1673734.1"/>
    <property type="molecule type" value="Genomic_DNA"/>
</dbReference>
<dbReference type="RefSeq" id="WP_377941233.1">
    <property type="nucleotide sequence ID" value="NZ_JBHUCX010000013.1"/>
</dbReference>
<dbReference type="SUPFAM" id="SSF51735">
    <property type="entry name" value="NAD(P)-binding Rossmann-fold domains"/>
    <property type="match status" value="1"/>
</dbReference>